<dbReference type="EMBL" id="NBSK02000009">
    <property type="protein sequence ID" value="KAJ0186460.1"/>
    <property type="molecule type" value="Genomic_DNA"/>
</dbReference>
<sequence>MIRTHPVCKYGASKDDAKVCSVASNRDPARNPNSVLVRYFLMCGCAITSSHYSNITELAYMGRCVLNYLPDTTCAPSSLSV</sequence>
<accession>A0A9R1WPJ8</accession>
<reference evidence="1 2" key="1">
    <citation type="journal article" date="2017" name="Nat. Commun.">
        <title>Genome assembly with in vitro proximity ligation data and whole-genome triplication in lettuce.</title>
        <authorList>
            <person name="Reyes-Chin-Wo S."/>
            <person name="Wang Z."/>
            <person name="Yang X."/>
            <person name="Kozik A."/>
            <person name="Arikit S."/>
            <person name="Song C."/>
            <person name="Xia L."/>
            <person name="Froenicke L."/>
            <person name="Lavelle D.O."/>
            <person name="Truco M.J."/>
            <person name="Xia R."/>
            <person name="Zhu S."/>
            <person name="Xu C."/>
            <person name="Xu H."/>
            <person name="Xu X."/>
            <person name="Cox K."/>
            <person name="Korf I."/>
            <person name="Meyers B.C."/>
            <person name="Michelmore R.W."/>
        </authorList>
    </citation>
    <scope>NUCLEOTIDE SEQUENCE [LARGE SCALE GENOMIC DNA]</scope>
    <source>
        <strain evidence="2">cv. Salinas</strain>
        <tissue evidence="1">Seedlings</tissue>
    </source>
</reference>
<name>A0A9R1WPJ8_LACSA</name>
<evidence type="ECO:0000313" key="2">
    <source>
        <dbReference type="Proteomes" id="UP000235145"/>
    </source>
</evidence>
<proteinExistence type="predicted"/>
<dbReference type="Proteomes" id="UP000235145">
    <property type="component" value="Unassembled WGS sequence"/>
</dbReference>
<evidence type="ECO:0000313" key="1">
    <source>
        <dbReference type="EMBL" id="KAJ0186460.1"/>
    </source>
</evidence>
<gene>
    <name evidence="1" type="ORF">LSAT_V11C900466040</name>
</gene>
<keyword evidence="2" id="KW-1185">Reference proteome</keyword>
<protein>
    <submittedName>
        <fullName evidence="1">Uncharacterized protein</fullName>
    </submittedName>
</protein>
<organism evidence="1 2">
    <name type="scientific">Lactuca sativa</name>
    <name type="common">Garden lettuce</name>
    <dbReference type="NCBI Taxonomy" id="4236"/>
    <lineage>
        <taxon>Eukaryota</taxon>
        <taxon>Viridiplantae</taxon>
        <taxon>Streptophyta</taxon>
        <taxon>Embryophyta</taxon>
        <taxon>Tracheophyta</taxon>
        <taxon>Spermatophyta</taxon>
        <taxon>Magnoliopsida</taxon>
        <taxon>eudicotyledons</taxon>
        <taxon>Gunneridae</taxon>
        <taxon>Pentapetalae</taxon>
        <taxon>asterids</taxon>
        <taxon>campanulids</taxon>
        <taxon>Asterales</taxon>
        <taxon>Asteraceae</taxon>
        <taxon>Cichorioideae</taxon>
        <taxon>Cichorieae</taxon>
        <taxon>Lactucinae</taxon>
        <taxon>Lactuca</taxon>
    </lineage>
</organism>
<comment type="caution">
    <text evidence="1">The sequence shown here is derived from an EMBL/GenBank/DDBJ whole genome shotgun (WGS) entry which is preliminary data.</text>
</comment>
<dbReference type="AlphaFoldDB" id="A0A9R1WPJ8"/>